<dbReference type="RefSeq" id="WP_325801457.1">
    <property type="nucleotide sequence ID" value="NZ_JAQGFR010000176.1"/>
</dbReference>
<accession>A0ABU6FTB7</accession>
<comment type="caution">
    <text evidence="2">The sequence shown here is derived from an EMBL/GenBank/DDBJ whole genome shotgun (WGS) entry which is preliminary data.</text>
</comment>
<evidence type="ECO:0000313" key="3">
    <source>
        <dbReference type="Proteomes" id="UP001308776"/>
    </source>
</evidence>
<gene>
    <name evidence="2" type="ORF">OW717_08225</name>
</gene>
<name>A0ABU6FTB7_9PROT</name>
<evidence type="ECO:0000313" key="2">
    <source>
        <dbReference type="EMBL" id="MEB8514026.1"/>
    </source>
</evidence>
<feature type="non-terminal residue" evidence="2">
    <location>
        <position position="1"/>
    </location>
</feature>
<evidence type="ECO:0000256" key="1">
    <source>
        <dbReference type="SAM" id="MobiDB-lite"/>
    </source>
</evidence>
<sequence length="82" mass="8857">GVASVPVNDDARCPAGIMRAVSRRMPAFGVRLSASGDRSTVFSMRVKPLEEMQVEPDNQAKRSRGKNRLAKGAQLGDKPTCE</sequence>
<dbReference type="EMBL" id="JAQGFR010000176">
    <property type="protein sequence ID" value="MEB8514026.1"/>
    <property type="molecule type" value="Genomic_DNA"/>
</dbReference>
<organism evidence="2 3">
    <name type="scientific">Acidithiobacillus ferriphilus</name>
    <dbReference type="NCBI Taxonomy" id="1689834"/>
    <lineage>
        <taxon>Bacteria</taxon>
        <taxon>Pseudomonadati</taxon>
        <taxon>Pseudomonadota</taxon>
        <taxon>Acidithiobacillia</taxon>
        <taxon>Acidithiobacillales</taxon>
        <taxon>Acidithiobacillaceae</taxon>
        <taxon>Acidithiobacillus</taxon>
    </lineage>
</organism>
<proteinExistence type="predicted"/>
<dbReference type="Proteomes" id="UP001308776">
    <property type="component" value="Unassembled WGS sequence"/>
</dbReference>
<protein>
    <submittedName>
        <fullName evidence="2">Uncharacterized protein</fullName>
    </submittedName>
</protein>
<keyword evidence="3" id="KW-1185">Reference proteome</keyword>
<reference evidence="2 3" key="1">
    <citation type="submission" date="2022-11" db="EMBL/GenBank/DDBJ databases">
        <title>Comparative genomics analysis of Acidithiobacillus ferriphilus.</title>
        <authorList>
            <person name="Ma L."/>
        </authorList>
    </citation>
    <scope>NUCLEOTIDE SEQUENCE [LARGE SCALE GENOMIC DNA]</scope>
    <source>
        <strain evidence="2 3">DY15</strain>
    </source>
</reference>
<feature type="region of interest" description="Disordered" evidence="1">
    <location>
        <begin position="50"/>
        <end position="82"/>
    </location>
</feature>